<dbReference type="Proteomes" id="UP001501480">
    <property type="component" value="Unassembled WGS sequence"/>
</dbReference>
<dbReference type="InterPro" id="IPR001853">
    <property type="entry name" value="DSBA-like_thioredoxin_dom"/>
</dbReference>
<dbReference type="RefSeq" id="WP_344329633.1">
    <property type="nucleotide sequence ID" value="NZ_BAAAPY010000012.1"/>
</dbReference>
<feature type="domain" description="DSBA-like thioredoxin" evidence="1">
    <location>
        <begin position="2"/>
        <end position="206"/>
    </location>
</feature>
<dbReference type="InterPro" id="IPR036249">
    <property type="entry name" value="Thioredoxin-like_sf"/>
</dbReference>
<dbReference type="SUPFAM" id="SSF52833">
    <property type="entry name" value="Thioredoxin-like"/>
    <property type="match status" value="1"/>
</dbReference>
<dbReference type="PANTHER" id="PTHR13887:SF41">
    <property type="entry name" value="THIOREDOXIN SUPERFAMILY PROTEIN"/>
    <property type="match status" value="1"/>
</dbReference>
<evidence type="ECO:0000313" key="2">
    <source>
        <dbReference type="EMBL" id="GAA2084052.1"/>
    </source>
</evidence>
<name>A0ABP5HRL0_9ACTN</name>
<comment type="caution">
    <text evidence="2">The sequence shown here is derived from an EMBL/GenBank/DDBJ whole genome shotgun (WGS) entry which is preliminary data.</text>
</comment>
<evidence type="ECO:0000259" key="1">
    <source>
        <dbReference type="Pfam" id="PF01323"/>
    </source>
</evidence>
<accession>A0ABP5HRL0</accession>
<gene>
    <name evidence="2" type="ORF">GCM10009821_26660</name>
</gene>
<dbReference type="Pfam" id="PF01323">
    <property type="entry name" value="DSBA"/>
    <property type="match status" value="1"/>
</dbReference>
<organism evidence="2 3">
    <name type="scientific">Aeromicrobium halocynthiae</name>
    <dbReference type="NCBI Taxonomy" id="560557"/>
    <lineage>
        <taxon>Bacteria</taxon>
        <taxon>Bacillati</taxon>
        <taxon>Actinomycetota</taxon>
        <taxon>Actinomycetes</taxon>
        <taxon>Propionibacteriales</taxon>
        <taxon>Nocardioidaceae</taxon>
        <taxon>Aeromicrobium</taxon>
    </lineage>
</organism>
<proteinExistence type="predicted"/>
<keyword evidence="3" id="KW-1185">Reference proteome</keyword>
<dbReference type="EMBL" id="BAAAPY010000012">
    <property type="protein sequence ID" value="GAA2084052.1"/>
    <property type="molecule type" value="Genomic_DNA"/>
</dbReference>
<dbReference type="Gene3D" id="3.40.30.10">
    <property type="entry name" value="Glutaredoxin"/>
    <property type="match status" value="1"/>
</dbReference>
<sequence length="220" mass="24098">MQVSVFCDVTDPWSYVGVTRLNRGAAVFTLMTGEPVVVSLRAHLLAPDEPNDARPLLEAKADELGGLDRAHTFFEQVTAAAKITGIELNLTDAVRASSFDAWRLLSWAEEQGPGVQQDLAQQLWRGHFLEGADIGDPMALASRAALVGLDLERADAILAGDDYVDVVRTQHETAEALHVTQHPFVVAESRWTLAGPQSQDDYVQGLQQMYAQWRDELGSS</sequence>
<reference evidence="3" key="1">
    <citation type="journal article" date="2019" name="Int. J. Syst. Evol. Microbiol.">
        <title>The Global Catalogue of Microorganisms (GCM) 10K type strain sequencing project: providing services to taxonomists for standard genome sequencing and annotation.</title>
        <authorList>
            <consortium name="The Broad Institute Genomics Platform"/>
            <consortium name="The Broad Institute Genome Sequencing Center for Infectious Disease"/>
            <person name="Wu L."/>
            <person name="Ma J."/>
        </authorList>
    </citation>
    <scope>NUCLEOTIDE SEQUENCE [LARGE SCALE GENOMIC DNA]</scope>
    <source>
        <strain evidence="3">JCM 15749</strain>
    </source>
</reference>
<evidence type="ECO:0000313" key="3">
    <source>
        <dbReference type="Proteomes" id="UP001501480"/>
    </source>
</evidence>
<protein>
    <submittedName>
        <fullName evidence="2">DsbA family oxidoreductase</fullName>
    </submittedName>
</protein>
<dbReference type="PANTHER" id="PTHR13887">
    <property type="entry name" value="GLUTATHIONE S-TRANSFERASE KAPPA"/>
    <property type="match status" value="1"/>
</dbReference>